<evidence type="ECO:0000256" key="4">
    <source>
        <dbReference type="ARBA" id="ARBA00023159"/>
    </source>
</evidence>
<dbReference type="PANTHER" id="PTHR30346">
    <property type="entry name" value="TRANSCRIPTIONAL DUAL REGULATOR HCAR-RELATED"/>
    <property type="match status" value="1"/>
</dbReference>
<dbReference type="Pfam" id="PF00126">
    <property type="entry name" value="HTH_1"/>
    <property type="match status" value="1"/>
</dbReference>
<dbReference type="KEGG" id="mft:XA26_36090"/>
<proteinExistence type="inferred from homology"/>
<dbReference type="Gene3D" id="1.10.10.10">
    <property type="entry name" value="Winged helix-like DNA-binding domain superfamily/Winged helix DNA-binding domain"/>
    <property type="match status" value="1"/>
</dbReference>
<dbReference type="EMBL" id="CP011269">
    <property type="protein sequence ID" value="ALI27431.1"/>
    <property type="molecule type" value="Genomic_DNA"/>
</dbReference>
<dbReference type="PROSITE" id="PS50931">
    <property type="entry name" value="HTH_LYSR"/>
    <property type="match status" value="1"/>
</dbReference>
<accession>A0A0N7H8X4</accession>
<reference evidence="7 8" key="1">
    <citation type="journal article" date="2015" name="MBio">
        <title>Enzymatic Degradation of Phenazines Can Generate Energy and Protect Sensitive Organisms from Toxicity.</title>
        <authorList>
            <person name="Costa K.C."/>
            <person name="Bergkessel M."/>
            <person name="Saunders S."/>
            <person name="Korlach J."/>
            <person name="Newman D.K."/>
        </authorList>
    </citation>
    <scope>NUCLEOTIDE SEQUENCE [LARGE SCALE GENOMIC DNA]</scope>
    <source>
        <strain evidence="7 8">CT6</strain>
    </source>
</reference>
<dbReference type="RefSeq" id="WP_054602551.1">
    <property type="nucleotide sequence ID" value="NZ_CP011269.1"/>
</dbReference>
<dbReference type="AlphaFoldDB" id="A0A0N7H8X4"/>
<organism evidence="7 8">
    <name type="scientific">Mycolicibacterium fortuitum</name>
    <name type="common">Mycobacterium fortuitum</name>
    <dbReference type="NCBI Taxonomy" id="1766"/>
    <lineage>
        <taxon>Bacteria</taxon>
        <taxon>Bacillati</taxon>
        <taxon>Actinomycetota</taxon>
        <taxon>Actinomycetes</taxon>
        <taxon>Mycobacteriales</taxon>
        <taxon>Mycobacteriaceae</taxon>
        <taxon>Mycolicibacterium</taxon>
    </lineage>
</organism>
<evidence type="ECO:0000313" key="7">
    <source>
        <dbReference type="EMBL" id="ALI27431.1"/>
    </source>
</evidence>
<dbReference type="Proteomes" id="UP000057134">
    <property type="component" value="Chromosome"/>
</dbReference>
<evidence type="ECO:0000256" key="5">
    <source>
        <dbReference type="ARBA" id="ARBA00023163"/>
    </source>
</evidence>
<evidence type="ECO:0000256" key="3">
    <source>
        <dbReference type="ARBA" id="ARBA00023125"/>
    </source>
</evidence>
<dbReference type="InterPro" id="IPR000847">
    <property type="entry name" value="LysR_HTH_N"/>
</dbReference>
<dbReference type="Pfam" id="PF03466">
    <property type="entry name" value="LysR_substrate"/>
    <property type="match status" value="1"/>
</dbReference>
<dbReference type="GO" id="GO:0003677">
    <property type="term" value="F:DNA binding"/>
    <property type="evidence" value="ECO:0007669"/>
    <property type="project" value="UniProtKB-KW"/>
</dbReference>
<dbReference type="PATRIC" id="fig|1766.6.peg.3589"/>
<dbReference type="GO" id="GO:0003700">
    <property type="term" value="F:DNA-binding transcription factor activity"/>
    <property type="evidence" value="ECO:0007669"/>
    <property type="project" value="InterPro"/>
</dbReference>
<keyword evidence="5" id="KW-0804">Transcription</keyword>
<evidence type="ECO:0000259" key="6">
    <source>
        <dbReference type="PROSITE" id="PS50931"/>
    </source>
</evidence>
<dbReference type="InterPro" id="IPR036390">
    <property type="entry name" value="WH_DNA-bd_sf"/>
</dbReference>
<gene>
    <name evidence="7" type="ORF">XA26_36090</name>
</gene>
<evidence type="ECO:0000313" key="8">
    <source>
        <dbReference type="Proteomes" id="UP000057134"/>
    </source>
</evidence>
<keyword evidence="3" id="KW-0238">DNA-binding</keyword>
<comment type="similarity">
    <text evidence="1">Belongs to the LysR transcriptional regulatory family.</text>
</comment>
<evidence type="ECO:0000256" key="2">
    <source>
        <dbReference type="ARBA" id="ARBA00023015"/>
    </source>
</evidence>
<protein>
    <submittedName>
        <fullName evidence="7">Putative LysR-family transcriptional regulator</fullName>
    </submittedName>
</protein>
<feature type="domain" description="HTH lysR-type" evidence="6">
    <location>
        <begin position="1"/>
        <end position="58"/>
    </location>
</feature>
<keyword evidence="2" id="KW-0805">Transcription regulation</keyword>
<keyword evidence="8" id="KW-1185">Reference proteome</keyword>
<dbReference type="SUPFAM" id="SSF46785">
    <property type="entry name" value="Winged helix' DNA-binding domain"/>
    <property type="match status" value="1"/>
</dbReference>
<dbReference type="STRING" id="1766.XA26_36090"/>
<dbReference type="InterPro" id="IPR011991">
    <property type="entry name" value="ArsR-like_HTH"/>
</dbReference>
<dbReference type="CDD" id="cd00090">
    <property type="entry name" value="HTH_ARSR"/>
    <property type="match status" value="1"/>
</dbReference>
<dbReference type="InterPro" id="IPR005119">
    <property type="entry name" value="LysR_subst-bd"/>
</dbReference>
<name>A0A0N7H8X4_MYCFO</name>
<dbReference type="PANTHER" id="PTHR30346:SF29">
    <property type="entry name" value="LYSR SUBSTRATE-BINDING"/>
    <property type="match status" value="1"/>
</dbReference>
<keyword evidence="4" id="KW-0010">Activator</keyword>
<dbReference type="Gene3D" id="3.40.190.10">
    <property type="entry name" value="Periplasmic binding protein-like II"/>
    <property type="match status" value="2"/>
</dbReference>
<sequence length="313" mass="33608">MDVGRLRMLRELADHGTVGAVALVLSMTPSAVSQQLKILQREAGVPLIEPDGRRVRLTEAGHVLVEHADAVLAALDRARAEMDAYRSTPRGAVSVSFFPSGAAMLLAPLIIRAAERGVQVLGRDVDVPASRAPAQLADFDVVVVHRDERDAASWGPRFEATELLREPLDVVLPPAHPLADRDDVRLADLADERWIGVEGGLMVDDVLNSIAIVSGVQPRITQRINDFRVVEELVHAGAGIALMPRYVKLARELVRLPTTDISVARRVEAITRAGAGNRPAVAAVLEELRAIAAGISPTADEHARARSAGPARD</sequence>
<dbReference type="GO" id="GO:0032993">
    <property type="term" value="C:protein-DNA complex"/>
    <property type="evidence" value="ECO:0007669"/>
    <property type="project" value="TreeGrafter"/>
</dbReference>
<evidence type="ECO:0000256" key="1">
    <source>
        <dbReference type="ARBA" id="ARBA00009437"/>
    </source>
</evidence>
<dbReference type="InterPro" id="IPR036388">
    <property type="entry name" value="WH-like_DNA-bd_sf"/>
</dbReference>
<dbReference type="SUPFAM" id="SSF53850">
    <property type="entry name" value="Periplasmic binding protein-like II"/>
    <property type="match status" value="1"/>
</dbReference>